<dbReference type="GO" id="GO:0016829">
    <property type="term" value="F:lyase activity"/>
    <property type="evidence" value="ECO:0007669"/>
    <property type="project" value="UniProtKB-KW"/>
</dbReference>
<dbReference type="SUPFAM" id="SSF54593">
    <property type="entry name" value="Glyoxalase/Bleomycin resistance protein/Dihydroxybiphenyl dioxygenase"/>
    <property type="match status" value="2"/>
</dbReference>
<dbReference type="AlphaFoldDB" id="A0A318S1H5"/>
<sequence>MTNRKLSLDILTLAVPTIDDARAFYTSTYSLGGTSLDLHGAGQLDLVAAVSSVASTEFPGLVVSYIVDQPSEVESLLAAAAAAGGEVLKPAKKGFFGGFTAVFRAPDGAIWKLATDKKKNSGPAAEPPTPTETVCILGVDDPKASKAFYTALGMTVDRDYGKKFIDFEFDAGTSRLGLLRRSELAKDAGVSDSGRGGGTSVLVSRQQSRADVDTLLAAATSAGGQVTAPAGVVDGGYAGQFTDPDGFIWRVASN</sequence>
<feature type="domain" description="VOC" evidence="1">
    <location>
        <begin position="129"/>
        <end position="254"/>
    </location>
</feature>
<dbReference type="PANTHER" id="PTHR36503">
    <property type="entry name" value="BLR2520 PROTEIN"/>
    <property type="match status" value="1"/>
</dbReference>
<dbReference type="PANTHER" id="PTHR36503:SF1">
    <property type="entry name" value="BLR2520 PROTEIN"/>
    <property type="match status" value="1"/>
</dbReference>
<organism evidence="2 3">
    <name type="scientific">Williamsia limnetica</name>
    <dbReference type="NCBI Taxonomy" id="882452"/>
    <lineage>
        <taxon>Bacteria</taxon>
        <taxon>Bacillati</taxon>
        <taxon>Actinomycetota</taxon>
        <taxon>Actinomycetes</taxon>
        <taxon>Mycobacteriales</taxon>
        <taxon>Nocardiaceae</taxon>
        <taxon>Williamsia</taxon>
    </lineage>
</organism>
<dbReference type="EMBL" id="QJSP01000001">
    <property type="protein sequence ID" value="PYE20640.1"/>
    <property type="molecule type" value="Genomic_DNA"/>
</dbReference>
<evidence type="ECO:0000259" key="1">
    <source>
        <dbReference type="PROSITE" id="PS51819"/>
    </source>
</evidence>
<gene>
    <name evidence="2" type="ORF">DFR67_10129</name>
</gene>
<dbReference type="RefSeq" id="WP_110467431.1">
    <property type="nucleotide sequence ID" value="NZ_QJSP01000001.1"/>
</dbReference>
<proteinExistence type="predicted"/>
<dbReference type="Proteomes" id="UP000247591">
    <property type="component" value="Unassembled WGS sequence"/>
</dbReference>
<comment type="caution">
    <text evidence="2">The sequence shown here is derived from an EMBL/GenBank/DDBJ whole genome shotgun (WGS) entry which is preliminary data.</text>
</comment>
<dbReference type="Pfam" id="PF00903">
    <property type="entry name" value="Glyoxalase"/>
    <property type="match status" value="1"/>
</dbReference>
<dbReference type="InterPro" id="IPR037523">
    <property type="entry name" value="VOC_core"/>
</dbReference>
<name>A0A318S1H5_WILLI</name>
<evidence type="ECO:0000313" key="3">
    <source>
        <dbReference type="Proteomes" id="UP000247591"/>
    </source>
</evidence>
<keyword evidence="2" id="KW-0456">Lyase</keyword>
<evidence type="ECO:0000313" key="2">
    <source>
        <dbReference type="EMBL" id="PYE20640.1"/>
    </source>
</evidence>
<dbReference type="OrthoDB" id="4825162at2"/>
<dbReference type="InterPro" id="IPR004360">
    <property type="entry name" value="Glyas_Fos-R_dOase_dom"/>
</dbReference>
<reference evidence="2 3" key="1">
    <citation type="submission" date="2018-06" db="EMBL/GenBank/DDBJ databases">
        <title>Genomic Encyclopedia of Type Strains, Phase IV (KMG-IV): sequencing the most valuable type-strain genomes for metagenomic binning, comparative biology and taxonomic classification.</title>
        <authorList>
            <person name="Goeker M."/>
        </authorList>
    </citation>
    <scope>NUCLEOTIDE SEQUENCE [LARGE SCALE GENOMIC DNA]</scope>
    <source>
        <strain evidence="2 3">DSM 45521</strain>
    </source>
</reference>
<dbReference type="PROSITE" id="PS51819">
    <property type="entry name" value="VOC"/>
    <property type="match status" value="2"/>
</dbReference>
<dbReference type="Gene3D" id="3.10.180.10">
    <property type="entry name" value="2,3-Dihydroxybiphenyl 1,2-Dioxygenase, domain 1"/>
    <property type="match status" value="2"/>
</dbReference>
<protein>
    <submittedName>
        <fullName evidence="2">Putative lactoylglutathione lyase</fullName>
    </submittedName>
</protein>
<accession>A0A318S1H5</accession>
<dbReference type="InterPro" id="IPR029068">
    <property type="entry name" value="Glyas_Bleomycin-R_OHBP_Dase"/>
</dbReference>
<feature type="domain" description="VOC" evidence="1">
    <location>
        <begin position="7"/>
        <end position="116"/>
    </location>
</feature>
<keyword evidence="3" id="KW-1185">Reference proteome</keyword>